<dbReference type="InterPro" id="IPR013783">
    <property type="entry name" value="Ig-like_fold"/>
</dbReference>
<proteinExistence type="predicted"/>
<feature type="non-terminal residue" evidence="1">
    <location>
        <position position="1034"/>
    </location>
</feature>
<dbReference type="AlphaFoldDB" id="A0A2M7P0S9"/>
<evidence type="ECO:0008006" key="3">
    <source>
        <dbReference type="Google" id="ProtNLM"/>
    </source>
</evidence>
<reference evidence="2" key="1">
    <citation type="submission" date="2017-09" db="EMBL/GenBank/DDBJ databases">
        <title>Depth-based differentiation of microbial function through sediment-hosted aquifers and enrichment of novel symbionts in the deep terrestrial subsurface.</title>
        <authorList>
            <person name="Probst A.J."/>
            <person name="Ladd B."/>
            <person name="Jarett J.K."/>
            <person name="Geller-Mcgrath D.E."/>
            <person name="Sieber C.M.K."/>
            <person name="Emerson J.B."/>
            <person name="Anantharaman K."/>
            <person name="Thomas B.C."/>
            <person name="Malmstrom R."/>
            <person name="Stieglmeier M."/>
            <person name="Klingl A."/>
            <person name="Woyke T."/>
            <person name="Ryan C.M."/>
            <person name="Banfield J.F."/>
        </authorList>
    </citation>
    <scope>NUCLEOTIDE SEQUENCE [LARGE SCALE GENOMIC DNA]</scope>
</reference>
<evidence type="ECO:0000313" key="1">
    <source>
        <dbReference type="EMBL" id="PIY19265.1"/>
    </source>
</evidence>
<protein>
    <recommendedName>
        <fullName evidence="3">IPT/TIG domain-containing protein</fullName>
    </recommendedName>
</protein>
<evidence type="ECO:0000313" key="2">
    <source>
        <dbReference type="Proteomes" id="UP000231028"/>
    </source>
</evidence>
<dbReference type="InterPro" id="IPR014756">
    <property type="entry name" value="Ig_E-set"/>
</dbReference>
<dbReference type="SUPFAM" id="SSF81296">
    <property type="entry name" value="E set domains"/>
    <property type="match status" value="2"/>
</dbReference>
<feature type="non-terminal residue" evidence="1">
    <location>
        <position position="1"/>
    </location>
</feature>
<dbReference type="EMBL" id="PFKI01000189">
    <property type="protein sequence ID" value="PIY19265.1"/>
    <property type="molecule type" value="Genomic_DNA"/>
</dbReference>
<accession>A0A2M7P0S9</accession>
<dbReference type="Proteomes" id="UP000231028">
    <property type="component" value="Unassembled WGS sequence"/>
</dbReference>
<comment type="caution">
    <text evidence="1">The sequence shown here is derived from an EMBL/GenBank/DDBJ whole genome shotgun (WGS) entry which is preliminary data.</text>
</comment>
<name>A0A2M7P0S9_9BACT</name>
<sequence length="1034" mass="105219">TTGTIGTPITVKGSGFSATITGTVRVGVEDRGTFSAFAAGTWTSTFTVDSHTYGSNTVTATDANSVSYAKIEGFIMQPSIKVLPTTGTVGETIIVSGEGFGGSEAVVVHFGGVKTIATQAAEATGAFSVSFTIAEQPATITITAIGTATNASTNTPFYVTSKIVSIIPSSGTIGTVITIKGQGYANGDGLFVYFGTDSNPYSPTPSTANSVGTFAVNFTTVNQPYGTQTVRVKGNISGRDASGTFSVESVITMITPSRGTVGSLVTVQGTGFGNVGTIALGIDTNTRATFSTTSGVFSKTFTVDAQAYGTKTITVFYAGPAQVKTGSFTLMPSIIVIPISGTVGAIVSISGAGYGSGENVEIVLGSTTTRTIATVGSNGTFSTTFTVDTQPQKMNNGQTTVKGFGTSSGITATTGYLLRIEIISVNPIYGTVGSNVTIRGNGATWEDDANEWGVSLKLGEAVDSVSVSVTDSGTFEQVCVVDTQYAGTKTIEVTDEYGGGGQDSVTKTYKILPNLWIVTPVSGTVGTIITVEGNGYGQSEEVSVLFENVARTATITSNSGTFTANFTASWVPYGNREIVGTSASGASSAINFFVLPKVLGVTPTTGIVGTIITIWGNGFAGAGNNNVRINFGTTNNIITSPSNETYGSFTISFTVDIQPATTTITAYRINAGGNSAGGTDTAIFIVKGRITDVFPTIGTIGTTITIKGDGWAGSEQIRVDFGNTIARGTITSLNNTSAGTFSYTFTVDNQPAGLTSITATGLTSQSVWGTKTFQIKGRVSVSPSSGTVGAYLTVTGNGFVATDGVAIHFGKTLTIAQVTSNAAGGFTKEFTVDTQVFGTTTISAYGQASGWAEEATFTITGEIIEVVPSSGTVGIGVTVKGNGFGVSEQVKIDFGGHVNIVQTTASDAGTWTAVFTVDAQGFGAKEIKANGQNSLTIGTDTFTIGARITLITPSFGTVGSLVTVTGDGFGSGTAMSITFGSAGIVATVASTAAGTFSKSFIAAQQSYGSITITATDTTGAQGTSSAYTICPSIT</sequence>
<dbReference type="Gene3D" id="2.60.40.10">
    <property type="entry name" value="Immunoglobulins"/>
    <property type="match status" value="1"/>
</dbReference>
<gene>
    <name evidence="1" type="ORF">COZ13_06240</name>
</gene>
<organism evidence="1 2">
    <name type="scientific">Candidatus Desantisbacteria bacterium CG_4_10_14_3_um_filter_40_18</name>
    <dbReference type="NCBI Taxonomy" id="1974544"/>
    <lineage>
        <taxon>Bacteria</taxon>
        <taxon>Candidatus Desantisiibacteriota</taxon>
    </lineage>
</organism>